<proteinExistence type="predicted"/>
<organism evidence="1 2">
    <name type="scientific">Corynespora cassiicola Philippines</name>
    <dbReference type="NCBI Taxonomy" id="1448308"/>
    <lineage>
        <taxon>Eukaryota</taxon>
        <taxon>Fungi</taxon>
        <taxon>Dikarya</taxon>
        <taxon>Ascomycota</taxon>
        <taxon>Pezizomycotina</taxon>
        <taxon>Dothideomycetes</taxon>
        <taxon>Pleosporomycetidae</taxon>
        <taxon>Pleosporales</taxon>
        <taxon>Corynesporascaceae</taxon>
        <taxon>Corynespora</taxon>
    </lineage>
</organism>
<accession>A0A2T2N4K4</accession>
<keyword evidence="2" id="KW-1185">Reference proteome</keyword>
<dbReference type="EMBL" id="KZ678149">
    <property type="protein sequence ID" value="PSN60377.1"/>
    <property type="molecule type" value="Genomic_DNA"/>
</dbReference>
<evidence type="ECO:0000313" key="1">
    <source>
        <dbReference type="EMBL" id="PSN60377.1"/>
    </source>
</evidence>
<sequence length="90" mass="9894">MSKLYSSQAVDAREPGKAHVDGYANAAQFPTEPSYSVNEIVYVQTSGQNQPDGPLVVKAIEDGNMYRLKWQSTGSEYHCLVPEDCLLVLS</sequence>
<reference evidence="1 2" key="1">
    <citation type="journal article" date="2018" name="Front. Microbiol.">
        <title>Genome-Wide Analysis of Corynespora cassiicola Leaf Fall Disease Putative Effectors.</title>
        <authorList>
            <person name="Lopez D."/>
            <person name="Ribeiro S."/>
            <person name="Label P."/>
            <person name="Fumanal B."/>
            <person name="Venisse J.S."/>
            <person name="Kohler A."/>
            <person name="de Oliveira R.R."/>
            <person name="Labutti K."/>
            <person name="Lipzen A."/>
            <person name="Lail K."/>
            <person name="Bauer D."/>
            <person name="Ohm R.A."/>
            <person name="Barry K.W."/>
            <person name="Spatafora J."/>
            <person name="Grigoriev I.V."/>
            <person name="Martin F.M."/>
            <person name="Pujade-Renaud V."/>
        </authorList>
    </citation>
    <scope>NUCLEOTIDE SEQUENCE [LARGE SCALE GENOMIC DNA]</scope>
    <source>
        <strain evidence="1 2">Philippines</strain>
    </source>
</reference>
<dbReference type="AlphaFoldDB" id="A0A2T2N4K4"/>
<name>A0A2T2N4K4_CORCC</name>
<evidence type="ECO:0000313" key="2">
    <source>
        <dbReference type="Proteomes" id="UP000240883"/>
    </source>
</evidence>
<gene>
    <name evidence="1" type="ORF">BS50DRAFT_208651</name>
</gene>
<dbReference type="OrthoDB" id="4759798at2759"/>
<protein>
    <recommendedName>
        <fullName evidence="3">Hypervirulence associated protein TUDOR domain-containing protein</fullName>
    </recommendedName>
</protein>
<dbReference type="Proteomes" id="UP000240883">
    <property type="component" value="Unassembled WGS sequence"/>
</dbReference>
<evidence type="ECO:0008006" key="3">
    <source>
        <dbReference type="Google" id="ProtNLM"/>
    </source>
</evidence>